<proteinExistence type="predicted"/>
<reference evidence="1" key="1">
    <citation type="submission" date="2024-03" db="EMBL/GenBank/DDBJ databases">
        <title>Human intestinal bacterial collection.</title>
        <authorList>
            <person name="Pauvert C."/>
            <person name="Hitch T.C.A."/>
            <person name="Clavel T."/>
        </authorList>
    </citation>
    <scope>NUCLEOTIDE SEQUENCE</scope>
    <source>
        <strain evidence="1">CLA-AA-H227</strain>
    </source>
</reference>
<keyword evidence="2" id="KW-1185">Reference proteome</keyword>
<sequence length="50" mass="5477">MLTPLIVGVLFLTFIAIGISIMVAFDVPLYILMKVLNQSLGDLTKNVIKV</sequence>
<evidence type="ECO:0000313" key="2">
    <source>
        <dbReference type="Proteomes" id="UP001439875"/>
    </source>
</evidence>
<dbReference type="EMBL" id="JBBMEW010000001">
    <property type="protein sequence ID" value="MEQ2525486.1"/>
    <property type="molecule type" value="Genomic_DNA"/>
</dbReference>
<gene>
    <name evidence="1" type="ORF">WMO40_02145</name>
</gene>
<comment type="caution">
    <text evidence="1">The sequence shown here is derived from an EMBL/GenBank/DDBJ whole genome shotgun (WGS) entry which is preliminary data.</text>
</comment>
<organism evidence="1 2">
    <name type="scientific">Robertmurraya yapensis</name>
    <name type="common">ex Hitch et al 2024</name>
    <dbReference type="NCBI Taxonomy" id="3133160"/>
    <lineage>
        <taxon>Bacteria</taxon>
        <taxon>Bacillati</taxon>
        <taxon>Bacillota</taxon>
        <taxon>Bacilli</taxon>
        <taxon>Bacillales</taxon>
        <taxon>Bacillaceae</taxon>
        <taxon>Robertmurraya</taxon>
    </lineage>
</organism>
<name>A0ACC6S6I7_9BACI</name>
<protein>
    <submittedName>
        <fullName evidence="1">Uncharacterized protein</fullName>
    </submittedName>
</protein>
<dbReference type="Proteomes" id="UP001439875">
    <property type="component" value="Unassembled WGS sequence"/>
</dbReference>
<accession>A0ACC6S6I7</accession>
<evidence type="ECO:0000313" key="1">
    <source>
        <dbReference type="EMBL" id="MEQ2525486.1"/>
    </source>
</evidence>